<dbReference type="AlphaFoldDB" id="A0A5J4V3M0"/>
<keyword evidence="1" id="KW-0175">Coiled coil</keyword>
<feature type="compositionally biased region" description="Basic and acidic residues" evidence="2">
    <location>
        <begin position="104"/>
        <end position="115"/>
    </location>
</feature>
<feature type="region of interest" description="Disordered" evidence="2">
    <location>
        <begin position="1"/>
        <end position="120"/>
    </location>
</feature>
<feature type="compositionally biased region" description="Basic and acidic residues" evidence="2">
    <location>
        <begin position="76"/>
        <end position="86"/>
    </location>
</feature>
<feature type="compositionally biased region" description="Low complexity" evidence="2">
    <location>
        <begin position="26"/>
        <end position="38"/>
    </location>
</feature>
<name>A0A5J4V3M0_9EUKA</name>
<feature type="compositionally biased region" description="Basic and acidic residues" evidence="2">
    <location>
        <begin position="39"/>
        <end position="54"/>
    </location>
</feature>
<protein>
    <submittedName>
        <fullName evidence="3">Uncharacterized protein</fullName>
    </submittedName>
</protein>
<feature type="compositionally biased region" description="Basic and acidic residues" evidence="2">
    <location>
        <begin position="1"/>
        <end position="23"/>
    </location>
</feature>
<proteinExistence type="predicted"/>
<evidence type="ECO:0000256" key="1">
    <source>
        <dbReference type="SAM" id="Coils"/>
    </source>
</evidence>
<reference evidence="3 4" key="1">
    <citation type="submission" date="2019-03" db="EMBL/GenBank/DDBJ databases">
        <title>Single cell metagenomics reveals metabolic interactions within the superorganism composed of flagellate Streblomastix strix and complex community of Bacteroidetes bacteria on its surface.</title>
        <authorList>
            <person name="Treitli S.C."/>
            <person name="Kolisko M."/>
            <person name="Husnik F."/>
            <person name="Keeling P."/>
            <person name="Hampl V."/>
        </authorList>
    </citation>
    <scope>NUCLEOTIDE SEQUENCE [LARGE SCALE GENOMIC DNA]</scope>
    <source>
        <strain evidence="3">ST1C</strain>
    </source>
</reference>
<evidence type="ECO:0000256" key="2">
    <source>
        <dbReference type="SAM" id="MobiDB-lite"/>
    </source>
</evidence>
<evidence type="ECO:0000313" key="4">
    <source>
        <dbReference type="Proteomes" id="UP000324800"/>
    </source>
</evidence>
<dbReference type="EMBL" id="SNRW01010158">
    <property type="protein sequence ID" value="KAA6376950.1"/>
    <property type="molecule type" value="Genomic_DNA"/>
</dbReference>
<comment type="caution">
    <text evidence="3">The sequence shown here is derived from an EMBL/GenBank/DDBJ whole genome shotgun (WGS) entry which is preliminary data.</text>
</comment>
<gene>
    <name evidence="3" type="ORF">EZS28_027524</name>
</gene>
<evidence type="ECO:0000313" key="3">
    <source>
        <dbReference type="EMBL" id="KAA6376950.1"/>
    </source>
</evidence>
<dbReference type="Proteomes" id="UP000324800">
    <property type="component" value="Unassembled WGS sequence"/>
</dbReference>
<accession>A0A5J4V3M0</accession>
<organism evidence="3 4">
    <name type="scientific">Streblomastix strix</name>
    <dbReference type="NCBI Taxonomy" id="222440"/>
    <lineage>
        <taxon>Eukaryota</taxon>
        <taxon>Metamonada</taxon>
        <taxon>Preaxostyla</taxon>
        <taxon>Oxymonadida</taxon>
        <taxon>Streblomastigidae</taxon>
        <taxon>Streblomastix</taxon>
    </lineage>
</organism>
<sequence>MLIDRNQNRNETRSEPRGNERGTIRGRGQNYQGRGQSYQDRDQTHQERYRETQKQKQYTKQILSKPKNPLNWNRRQQYDNRNRGEGWGDDPNDERAKRTQMRNDPLENHNDRDSTWTEDEAPQHQVATLQPKQPVLLTQQIYQIQVLPKQQTPVQIPRYRGRQDTVPDQDDIDELEMLQEKLAALQKEKEQYGISDSMND</sequence>
<feature type="coiled-coil region" evidence="1">
    <location>
        <begin position="168"/>
        <end position="195"/>
    </location>
</feature>